<evidence type="ECO:0000256" key="2">
    <source>
        <dbReference type="ARBA" id="ARBA00001946"/>
    </source>
</evidence>
<dbReference type="SUPFAM" id="SSF56059">
    <property type="entry name" value="Glutathione synthetase ATP-binding domain-like"/>
    <property type="match status" value="1"/>
</dbReference>
<keyword evidence="7" id="KW-0479">Metal-binding</keyword>
<dbReference type="InterPro" id="IPR020562">
    <property type="entry name" value="PRibGlycinamide_synth_N"/>
</dbReference>
<dbReference type="NCBIfam" id="TIGR00877">
    <property type="entry name" value="purD"/>
    <property type="match status" value="1"/>
</dbReference>
<dbReference type="FunFam" id="3.90.600.10:FF:000001">
    <property type="entry name" value="Trifunctional purine biosynthetic protein adenosine-3"/>
    <property type="match status" value="1"/>
</dbReference>
<comment type="cofactor">
    <cofactor evidence="2">
        <name>Mg(2+)</name>
        <dbReference type="ChEBI" id="CHEBI:18420"/>
    </cofactor>
</comment>
<dbReference type="SUPFAM" id="SSF51246">
    <property type="entry name" value="Rudiment single hybrid motif"/>
    <property type="match status" value="1"/>
</dbReference>
<dbReference type="InterPro" id="IPR020561">
    <property type="entry name" value="PRibGlycinamid_synth_ATP-grasp"/>
</dbReference>
<accession>A0A318LCR9</accession>
<dbReference type="InterPro" id="IPR020560">
    <property type="entry name" value="PRibGlycinamide_synth_C-dom"/>
</dbReference>
<protein>
    <recommendedName>
        <fullName evidence="5 17">Phosphoribosylamine--glycine ligase</fullName>
        <ecNumber evidence="4 17">6.3.4.13</ecNumber>
    </recommendedName>
    <alternativeName>
        <fullName evidence="16 17">GARS</fullName>
    </alternativeName>
    <alternativeName>
        <fullName evidence="14 17">Glycinamide ribonucleotide synthetase</fullName>
    </alternativeName>
    <alternativeName>
        <fullName evidence="15 17">Phosphoribosylglycinamide synthetase</fullName>
    </alternativeName>
</protein>
<dbReference type="GO" id="GO:0009113">
    <property type="term" value="P:purine nucleobase biosynthetic process"/>
    <property type="evidence" value="ECO:0007669"/>
    <property type="project" value="InterPro"/>
</dbReference>
<keyword evidence="12" id="KW-0464">Manganese</keyword>
<dbReference type="Gene3D" id="3.90.600.10">
    <property type="entry name" value="Phosphoribosylglycinamide synthetase, C-terminal domain"/>
    <property type="match status" value="1"/>
</dbReference>
<dbReference type="Pfam" id="PF02844">
    <property type="entry name" value="GARS_N"/>
    <property type="match status" value="1"/>
</dbReference>
<comment type="pathway">
    <text evidence="3 17">Purine metabolism; IMP biosynthesis via de novo pathway; N(1)-(5-phospho-D-ribosyl)glycinamide from 5-phospho-alpha-D-ribose 1-diphosphate: step 2/2.</text>
</comment>
<evidence type="ECO:0000256" key="17">
    <source>
        <dbReference type="HAMAP-Rule" id="MF_00138"/>
    </source>
</evidence>
<evidence type="ECO:0000256" key="10">
    <source>
        <dbReference type="ARBA" id="ARBA00022840"/>
    </source>
</evidence>
<dbReference type="FunFam" id="3.30.470.20:FF:000031">
    <property type="entry name" value="Phosphoribosylamine--glycine ligase"/>
    <property type="match status" value="1"/>
</dbReference>
<dbReference type="SMART" id="SM01209">
    <property type="entry name" value="GARS_A"/>
    <property type="match status" value="1"/>
</dbReference>
<comment type="cofactor">
    <cofactor evidence="1">
        <name>Mn(2+)</name>
        <dbReference type="ChEBI" id="CHEBI:29035"/>
    </cofactor>
</comment>
<keyword evidence="11" id="KW-0460">Magnesium</keyword>
<name>A0A318LCR9_9NEIS</name>
<evidence type="ECO:0000256" key="4">
    <source>
        <dbReference type="ARBA" id="ARBA00013255"/>
    </source>
</evidence>
<dbReference type="InterPro" id="IPR011054">
    <property type="entry name" value="Rudment_hybrid_motif"/>
</dbReference>
<sequence>MNILVIGSGGREHALAWRIAQSPRAGQVFVAPGNAGTAQDPRLSNVALNSIPELVVFAREQNIAFTVVGPEAPLAAGVVDAFRAAGLRIFGPTQYAAQLESSKDFAKAFMQRHGIPTAGYQTFTDAAAARAYVDGKGAPIVIKADGLAAGKGVVVAMTLAEAHAAIDDMLLGNKMGAAGARVVIEDFLQGEEASFIVMVDGEHVLAMATSQDHKRLLDDDQGPNTGGMGAYSPAPVVTDAVHQKVMERIILPTVRGMQADGHTYTGFLYAGLMIDAHGDPYTIEFNCRFGDPETQPIMARLASDFTVLLEAGIDGKLDTVSADWDPRVAMGVVLAAAGYPDAPRKGDVITGIPAATADSVTFHAGTAFNADGQLVTSGGRVLCAVGLGDTVQRARETAYAVADAIQFDGRQLRRDIGARALNRQPG</sequence>
<evidence type="ECO:0000256" key="13">
    <source>
        <dbReference type="ARBA" id="ARBA00038345"/>
    </source>
</evidence>
<dbReference type="PROSITE" id="PS00184">
    <property type="entry name" value="GARS"/>
    <property type="match status" value="1"/>
</dbReference>
<feature type="domain" description="ATP-grasp" evidence="19">
    <location>
        <begin position="107"/>
        <end position="314"/>
    </location>
</feature>
<dbReference type="UniPathway" id="UPA00074">
    <property type="reaction ID" value="UER00125"/>
</dbReference>
<dbReference type="Pfam" id="PF02843">
    <property type="entry name" value="GARS_C"/>
    <property type="match status" value="1"/>
</dbReference>
<dbReference type="PROSITE" id="PS50975">
    <property type="entry name" value="ATP_GRASP"/>
    <property type="match status" value="1"/>
</dbReference>
<keyword evidence="9 17" id="KW-0658">Purine biosynthesis</keyword>
<dbReference type="AlphaFoldDB" id="A0A318LCR9"/>
<dbReference type="InterPro" id="IPR013815">
    <property type="entry name" value="ATP_grasp_subdomain_1"/>
</dbReference>
<comment type="similarity">
    <text evidence="13 17">Belongs to the GARS family.</text>
</comment>
<dbReference type="InterPro" id="IPR000115">
    <property type="entry name" value="PRibGlycinamide_synth"/>
</dbReference>
<dbReference type="SUPFAM" id="SSF52440">
    <property type="entry name" value="PreATP-grasp domain"/>
    <property type="match status" value="1"/>
</dbReference>
<dbReference type="EMBL" id="QJKI01000006">
    <property type="protein sequence ID" value="PXX79407.1"/>
    <property type="molecule type" value="Genomic_DNA"/>
</dbReference>
<dbReference type="InterPro" id="IPR011761">
    <property type="entry name" value="ATP-grasp"/>
</dbReference>
<evidence type="ECO:0000256" key="1">
    <source>
        <dbReference type="ARBA" id="ARBA00001936"/>
    </source>
</evidence>
<dbReference type="PANTHER" id="PTHR43472:SF1">
    <property type="entry name" value="PHOSPHORIBOSYLAMINE--GLYCINE LIGASE, CHLOROPLASTIC"/>
    <property type="match status" value="1"/>
</dbReference>
<evidence type="ECO:0000256" key="5">
    <source>
        <dbReference type="ARBA" id="ARBA00020605"/>
    </source>
</evidence>
<dbReference type="Proteomes" id="UP000247555">
    <property type="component" value="Unassembled WGS sequence"/>
</dbReference>
<keyword evidence="6 17" id="KW-0436">Ligase</keyword>
<dbReference type="FunFam" id="3.40.50.20:FF:000006">
    <property type="entry name" value="Phosphoribosylamine--glycine ligase, chloroplastic"/>
    <property type="match status" value="1"/>
</dbReference>
<dbReference type="InterPro" id="IPR016185">
    <property type="entry name" value="PreATP-grasp_dom_sf"/>
</dbReference>
<dbReference type="PANTHER" id="PTHR43472">
    <property type="entry name" value="PHOSPHORIBOSYLAMINE--GLYCINE LIGASE"/>
    <property type="match status" value="1"/>
</dbReference>
<dbReference type="FunFam" id="3.30.1490.20:FF:000006">
    <property type="entry name" value="phosphoribosylamine--glycine ligase, chloroplastic-like"/>
    <property type="match status" value="1"/>
</dbReference>
<dbReference type="InterPro" id="IPR037123">
    <property type="entry name" value="PRibGlycinamide_synth_C_sf"/>
</dbReference>
<evidence type="ECO:0000256" key="16">
    <source>
        <dbReference type="ARBA" id="ARBA00079592"/>
    </source>
</evidence>
<keyword evidence="10 18" id="KW-0067">ATP-binding</keyword>
<dbReference type="GO" id="GO:0004637">
    <property type="term" value="F:phosphoribosylamine-glycine ligase activity"/>
    <property type="evidence" value="ECO:0007669"/>
    <property type="project" value="UniProtKB-UniRule"/>
</dbReference>
<gene>
    <name evidence="17" type="primary">purD</name>
    <name evidence="20" type="ORF">DFR34_10643</name>
</gene>
<evidence type="ECO:0000256" key="12">
    <source>
        <dbReference type="ARBA" id="ARBA00023211"/>
    </source>
</evidence>
<evidence type="ECO:0000256" key="8">
    <source>
        <dbReference type="ARBA" id="ARBA00022741"/>
    </source>
</evidence>
<dbReference type="GO" id="GO:0005524">
    <property type="term" value="F:ATP binding"/>
    <property type="evidence" value="ECO:0007669"/>
    <property type="project" value="UniProtKB-UniRule"/>
</dbReference>
<evidence type="ECO:0000256" key="9">
    <source>
        <dbReference type="ARBA" id="ARBA00022755"/>
    </source>
</evidence>
<comment type="catalytic activity">
    <reaction evidence="17">
        <text>5-phospho-beta-D-ribosylamine + glycine + ATP = N(1)-(5-phospho-beta-D-ribosyl)glycinamide + ADP + phosphate + H(+)</text>
        <dbReference type="Rhea" id="RHEA:17453"/>
        <dbReference type="ChEBI" id="CHEBI:15378"/>
        <dbReference type="ChEBI" id="CHEBI:30616"/>
        <dbReference type="ChEBI" id="CHEBI:43474"/>
        <dbReference type="ChEBI" id="CHEBI:57305"/>
        <dbReference type="ChEBI" id="CHEBI:58681"/>
        <dbReference type="ChEBI" id="CHEBI:143788"/>
        <dbReference type="ChEBI" id="CHEBI:456216"/>
        <dbReference type="EC" id="6.3.4.13"/>
    </reaction>
</comment>
<dbReference type="EC" id="6.3.4.13" evidence="4 17"/>
<evidence type="ECO:0000256" key="15">
    <source>
        <dbReference type="ARBA" id="ARBA00042864"/>
    </source>
</evidence>
<reference evidence="20 21" key="1">
    <citation type="submission" date="2018-05" db="EMBL/GenBank/DDBJ databases">
        <title>Genomic Encyclopedia of Type Strains, Phase IV (KMG-IV): sequencing the most valuable type-strain genomes for metagenomic binning, comparative biology and taxonomic classification.</title>
        <authorList>
            <person name="Goeker M."/>
        </authorList>
    </citation>
    <scope>NUCLEOTIDE SEQUENCE [LARGE SCALE GENOMIC DNA]</scope>
    <source>
        <strain evidence="20 21">DSM 29661</strain>
    </source>
</reference>
<comment type="caution">
    <text evidence="20">The sequence shown here is derived from an EMBL/GenBank/DDBJ whole genome shotgun (WGS) entry which is preliminary data.</text>
</comment>
<evidence type="ECO:0000256" key="7">
    <source>
        <dbReference type="ARBA" id="ARBA00022723"/>
    </source>
</evidence>
<evidence type="ECO:0000256" key="3">
    <source>
        <dbReference type="ARBA" id="ARBA00005174"/>
    </source>
</evidence>
<organism evidence="20 21">
    <name type="scientific">Rivihabitans pingtungensis</name>
    <dbReference type="NCBI Taxonomy" id="1054498"/>
    <lineage>
        <taxon>Bacteria</taxon>
        <taxon>Pseudomonadati</taxon>
        <taxon>Pseudomonadota</taxon>
        <taxon>Betaproteobacteria</taxon>
        <taxon>Neisseriales</taxon>
        <taxon>Aquaspirillaceae</taxon>
        <taxon>Rivihabitans</taxon>
    </lineage>
</organism>
<evidence type="ECO:0000313" key="21">
    <source>
        <dbReference type="Proteomes" id="UP000247555"/>
    </source>
</evidence>
<dbReference type="GO" id="GO:0046872">
    <property type="term" value="F:metal ion binding"/>
    <property type="evidence" value="ECO:0007669"/>
    <property type="project" value="UniProtKB-KW"/>
</dbReference>
<evidence type="ECO:0000256" key="11">
    <source>
        <dbReference type="ARBA" id="ARBA00022842"/>
    </source>
</evidence>
<dbReference type="Gene3D" id="3.30.470.20">
    <property type="entry name" value="ATP-grasp fold, B domain"/>
    <property type="match status" value="1"/>
</dbReference>
<dbReference type="InterPro" id="IPR020559">
    <property type="entry name" value="PRibGlycinamide_synth_CS"/>
</dbReference>
<dbReference type="GO" id="GO:0006189">
    <property type="term" value="P:'de novo' IMP biosynthetic process"/>
    <property type="evidence" value="ECO:0007669"/>
    <property type="project" value="UniProtKB-UniRule"/>
</dbReference>
<evidence type="ECO:0000256" key="18">
    <source>
        <dbReference type="PROSITE-ProRule" id="PRU00409"/>
    </source>
</evidence>
<evidence type="ECO:0000256" key="14">
    <source>
        <dbReference type="ARBA" id="ARBA00042242"/>
    </source>
</evidence>
<evidence type="ECO:0000259" key="19">
    <source>
        <dbReference type="PROSITE" id="PS50975"/>
    </source>
</evidence>
<proteinExistence type="inferred from homology"/>
<keyword evidence="8 18" id="KW-0547">Nucleotide-binding</keyword>
<dbReference type="SMART" id="SM01210">
    <property type="entry name" value="GARS_C"/>
    <property type="match status" value="1"/>
</dbReference>
<evidence type="ECO:0000256" key="6">
    <source>
        <dbReference type="ARBA" id="ARBA00022598"/>
    </source>
</evidence>
<keyword evidence="21" id="KW-1185">Reference proteome</keyword>
<dbReference type="OrthoDB" id="9807240at2"/>
<evidence type="ECO:0000313" key="20">
    <source>
        <dbReference type="EMBL" id="PXX79407.1"/>
    </source>
</evidence>
<dbReference type="HAMAP" id="MF_00138">
    <property type="entry name" value="GARS"/>
    <property type="match status" value="1"/>
</dbReference>
<dbReference type="Gene3D" id="3.40.50.20">
    <property type="match status" value="1"/>
</dbReference>
<dbReference type="Gene3D" id="3.30.1490.20">
    <property type="entry name" value="ATP-grasp fold, A domain"/>
    <property type="match status" value="1"/>
</dbReference>
<dbReference type="RefSeq" id="WP_110390330.1">
    <property type="nucleotide sequence ID" value="NZ_QJKI01000006.1"/>
</dbReference>
<dbReference type="Pfam" id="PF01071">
    <property type="entry name" value="GARS_A"/>
    <property type="match status" value="1"/>
</dbReference>